<dbReference type="InterPro" id="IPR038636">
    <property type="entry name" value="Wzi_sf"/>
</dbReference>
<accession>A0A6M5Y5J6</accession>
<feature type="signal peptide" evidence="1">
    <location>
        <begin position="1"/>
        <end position="20"/>
    </location>
</feature>
<dbReference type="RefSeq" id="WP_171738329.1">
    <property type="nucleotide sequence ID" value="NZ_CP053435.1"/>
</dbReference>
<keyword evidence="1" id="KW-0732">Signal</keyword>
<protein>
    <recommendedName>
        <fullName evidence="4">Capsule assembly Wzi family protein</fullName>
    </recommendedName>
</protein>
<sequence>MKIRLLSFAIGLMVTRAVTAQVDSSAIPSRHSAIYSVELTGLAASGNRTPFWLQANQYGIVPRNSPAGFVTVGTNGRFGNLHKGLNRGLSYGLEAVGHLGNQSGVILPQAFASIDRDYFSLWVGRKKEIIGLGDSTLSSGFYSWSGNALPITKLQLGTNQFMPLGFTSNIISVHAFYAHGWFANSDSIQQSYLHQKAFYVRIGRPNWRVRLTGGVLHSAQWGGHSRYMTSGVARNGQLPDSFRDYLYVITAKQPDELESATHTAFDGINRFGNHLGSIDFGLETRLGQWQTMGYYQHPFEDKSGTAFVNFPDGLYGLRLQHQGASSGGFQIRHLLLEFLNTMSQSGSLVHTGRYDGQDDYFNNFQYINGWTQHERVIGTPFLSRRADLRPERQNEPNKRIWAIANNRVQMAHIGLAGTVGRSGIRWQSRLSVSRNFGTHRFRFVEPVPQVSGAAWLTWPLTWLGGSELRTAVAVDQGQLYSNAVGGWISLRKVWKTTH</sequence>
<keyword evidence="3" id="KW-1185">Reference proteome</keyword>
<proteinExistence type="predicted"/>
<evidence type="ECO:0000256" key="1">
    <source>
        <dbReference type="SAM" id="SignalP"/>
    </source>
</evidence>
<feature type="chain" id="PRO_5026959731" description="Capsule assembly Wzi family protein" evidence="1">
    <location>
        <begin position="21"/>
        <end position="498"/>
    </location>
</feature>
<dbReference type="EMBL" id="CP053435">
    <property type="protein sequence ID" value="QJW88491.1"/>
    <property type="molecule type" value="Genomic_DNA"/>
</dbReference>
<evidence type="ECO:0008006" key="4">
    <source>
        <dbReference type="Google" id="ProtNLM"/>
    </source>
</evidence>
<dbReference type="Proteomes" id="UP000502756">
    <property type="component" value="Chromosome"/>
</dbReference>
<gene>
    <name evidence="2" type="ORF">HNV11_03435</name>
</gene>
<dbReference type="KEGG" id="stae:HNV11_03435"/>
<evidence type="ECO:0000313" key="3">
    <source>
        <dbReference type="Proteomes" id="UP000502756"/>
    </source>
</evidence>
<evidence type="ECO:0000313" key="2">
    <source>
        <dbReference type="EMBL" id="QJW88491.1"/>
    </source>
</evidence>
<reference evidence="2 3" key="1">
    <citation type="submission" date="2020-05" db="EMBL/GenBank/DDBJ databases">
        <title>Genome sequencing of Spirosoma sp. TS118.</title>
        <authorList>
            <person name="Lee J.-H."/>
            <person name="Jeong S."/>
            <person name="Zhao L."/>
            <person name="Jung J.-H."/>
            <person name="Kim M.-K."/>
            <person name="Lim S."/>
        </authorList>
    </citation>
    <scope>NUCLEOTIDE SEQUENCE [LARGE SCALE GENOMIC DNA]</scope>
    <source>
        <strain evidence="2 3">TS118</strain>
    </source>
</reference>
<organism evidence="2 3">
    <name type="scientific">Spirosoma taeanense</name>
    <dbReference type="NCBI Taxonomy" id="2735870"/>
    <lineage>
        <taxon>Bacteria</taxon>
        <taxon>Pseudomonadati</taxon>
        <taxon>Bacteroidota</taxon>
        <taxon>Cytophagia</taxon>
        <taxon>Cytophagales</taxon>
        <taxon>Cytophagaceae</taxon>
        <taxon>Spirosoma</taxon>
    </lineage>
</organism>
<name>A0A6M5Y5J6_9BACT</name>
<dbReference type="AlphaFoldDB" id="A0A6M5Y5J6"/>
<dbReference type="Gene3D" id="2.40.160.130">
    <property type="entry name" value="Capsule assembly protein Wzi"/>
    <property type="match status" value="1"/>
</dbReference>